<evidence type="ECO:0000256" key="2">
    <source>
        <dbReference type="ARBA" id="ARBA00022679"/>
    </source>
</evidence>
<feature type="domain" description="Alpha-type protein kinase" evidence="5">
    <location>
        <begin position="350"/>
        <end position="535"/>
    </location>
</feature>
<sequence>MSTITPDSDARICGSAECAAYTPSSESDQDPENRASSTKAREQQHTQAIRTDILRQRLHQVAQGAPNFQVVGSGSSLSTSALQALKSGTSGLLTSPEPQCLIGYQVRVGNKVDTVLGAGVKPYSMASFLGDVKIEIVKKINIEWTCSGRPAVLVDEVGFRWSGNRSLEENTTTLTLRDFFQYYNQRMNVNTSIGIQNVPSIFKASVKNHKAMPMAFFDMLLYHAEYKERITATGRVDEYSPSAFLQSALKSVAKRPRNTSSATLESTKASKQQNVGLAGVSSQFTPMFKPSTRPERATVQLASNVTFSKLISLSESTTGKSSLLATDSDVTGLLSNKSMAHGTMKIQFIVPGLEKRFVAKQFFRSEAMADDDDHFIGIDLLYVTPVTHLALMEDEILRLAEVSWFLKEFYRYCRKEYPQITVEKRIQIAEAYVGTETNTYPSLASGLPRQHTGPGMSWLIEEKRSLSVTKFSGTLQHDGSRHDPISTTVYAFSHFALWHSKGTRVFADLQGTLTNVNGMDTMILFDIMSHTLDGESGIALQLNKMQPVDMENNKKSDEEVDPNSDDKEEDLEAFGAAIVARDTTSLFAYLPVIVQTIQQDFDKFSMVWPKFKIAVAVREKLPGPDARVRDINIDAAPAERAAETQI</sequence>
<dbReference type="InterPro" id="IPR011009">
    <property type="entry name" value="Kinase-like_dom_sf"/>
</dbReference>
<accession>A0A8H5BJB4</accession>
<keyword evidence="2" id="KW-0808">Transferase</keyword>
<proteinExistence type="predicted"/>
<dbReference type="GO" id="GO:0005524">
    <property type="term" value="F:ATP binding"/>
    <property type="evidence" value="ECO:0007669"/>
    <property type="project" value="InterPro"/>
</dbReference>
<keyword evidence="7" id="KW-1185">Reference proteome</keyword>
<name>A0A8H5BJB4_9AGAR</name>
<dbReference type="AlphaFoldDB" id="A0A8H5BJB4"/>
<gene>
    <name evidence="6" type="ORF">D9619_011169</name>
</gene>
<feature type="region of interest" description="Disordered" evidence="4">
    <location>
        <begin position="15"/>
        <end position="46"/>
    </location>
</feature>
<dbReference type="SUPFAM" id="SSF56112">
    <property type="entry name" value="Protein kinase-like (PK-like)"/>
    <property type="match status" value="1"/>
</dbReference>
<dbReference type="Gene3D" id="3.20.200.10">
    <property type="entry name" value="MHCK/EF2 kinase"/>
    <property type="match status" value="1"/>
</dbReference>
<dbReference type="InterPro" id="IPR004166">
    <property type="entry name" value="a-kinase_dom"/>
</dbReference>
<evidence type="ECO:0000313" key="6">
    <source>
        <dbReference type="EMBL" id="KAF5324174.1"/>
    </source>
</evidence>
<reference evidence="6 7" key="1">
    <citation type="journal article" date="2020" name="ISME J.">
        <title>Uncovering the hidden diversity of litter-decomposition mechanisms in mushroom-forming fungi.</title>
        <authorList>
            <person name="Floudas D."/>
            <person name="Bentzer J."/>
            <person name="Ahren D."/>
            <person name="Johansson T."/>
            <person name="Persson P."/>
            <person name="Tunlid A."/>
        </authorList>
    </citation>
    <scope>NUCLEOTIDE SEQUENCE [LARGE SCALE GENOMIC DNA]</scope>
    <source>
        <strain evidence="6 7">CBS 101986</strain>
    </source>
</reference>
<evidence type="ECO:0000256" key="4">
    <source>
        <dbReference type="SAM" id="MobiDB-lite"/>
    </source>
</evidence>
<dbReference type="OrthoDB" id="2915404at2759"/>
<dbReference type="CDD" id="cd04515">
    <property type="entry name" value="Alpha_kinase"/>
    <property type="match status" value="1"/>
</dbReference>
<evidence type="ECO:0000256" key="3">
    <source>
        <dbReference type="ARBA" id="ARBA00022777"/>
    </source>
</evidence>
<evidence type="ECO:0000256" key="1">
    <source>
        <dbReference type="ARBA" id="ARBA00022527"/>
    </source>
</evidence>
<comment type="caution">
    <text evidence="6">The sequence shown here is derived from an EMBL/GenBank/DDBJ whole genome shotgun (WGS) entry which is preliminary data.</text>
</comment>
<dbReference type="Proteomes" id="UP000567179">
    <property type="component" value="Unassembled WGS sequence"/>
</dbReference>
<evidence type="ECO:0000259" key="5">
    <source>
        <dbReference type="Pfam" id="PF02816"/>
    </source>
</evidence>
<protein>
    <recommendedName>
        <fullName evidence="5">Alpha-type protein kinase domain-containing protein</fullName>
    </recommendedName>
</protein>
<organism evidence="6 7">
    <name type="scientific">Psilocybe cf. subviscida</name>
    <dbReference type="NCBI Taxonomy" id="2480587"/>
    <lineage>
        <taxon>Eukaryota</taxon>
        <taxon>Fungi</taxon>
        <taxon>Dikarya</taxon>
        <taxon>Basidiomycota</taxon>
        <taxon>Agaricomycotina</taxon>
        <taxon>Agaricomycetes</taxon>
        <taxon>Agaricomycetidae</taxon>
        <taxon>Agaricales</taxon>
        <taxon>Agaricineae</taxon>
        <taxon>Strophariaceae</taxon>
        <taxon>Psilocybe</taxon>
    </lineage>
</organism>
<keyword evidence="3" id="KW-0418">Kinase</keyword>
<evidence type="ECO:0000313" key="7">
    <source>
        <dbReference type="Proteomes" id="UP000567179"/>
    </source>
</evidence>
<dbReference type="Pfam" id="PF02816">
    <property type="entry name" value="Alpha_kinase"/>
    <property type="match status" value="1"/>
</dbReference>
<dbReference type="EMBL" id="JAACJJ010000016">
    <property type="protein sequence ID" value="KAF5324174.1"/>
    <property type="molecule type" value="Genomic_DNA"/>
</dbReference>
<dbReference type="GO" id="GO:0004674">
    <property type="term" value="F:protein serine/threonine kinase activity"/>
    <property type="evidence" value="ECO:0007669"/>
    <property type="project" value="UniProtKB-KW"/>
</dbReference>
<keyword evidence="1" id="KW-0723">Serine/threonine-protein kinase</keyword>